<dbReference type="Proteomes" id="UP001221217">
    <property type="component" value="Unassembled WGS sequence"/>
</dbReference>
<comment type="similarity">
    <text evidence="2">Belongs to the multi antimicrobial extrusion (MATE) (TC 2.A.66.1) family. MepA subfamily.</text>
</comment>
<dbReference type="GO" id="GO:0015297">
    <property type="term" value="F:antiporter activity"/>
    <property type="evidence" value="ECO:0007669"/>
    <property type="project" value="InterPro"/>
</dbReference>
<feature type="transmembrane region" description="Helical" evidence="10">
    <location>
        <begin position="256"/>
        <end position="278"/>
    </location>
</feature>
<feature type="transmembrane region" description="Helical" evidence="10">
    <location>
        <begin position="194"/>
        <end position="217"/>
    </location>
</feature>
<dbReference type="NCBIfam" id="TIGR00797">
    <property type="entry name" value="matE"/>
    <property type="match status" value="1"/>
</dbReference>
<feature type="transmembrane region" description="Helical" evidence="10">
    <location>
        <begin position="95"/>
        <end position="119"/>
    </location>
</feature>
<dbReference type="CDD" id="cd13143">
    <property type="entry name" value="MATE_MepA_like"/>
    <property type="match status" value="1"/>
</dbReference>
<dbReference type="GO" id="GO:0005886">
    <property type="term" value="C:plasma membrane"/>
    <property type="evidence" value="ECO:0007669"/>
    <property type="project" value="UniProtKB-SubCell"/>
</dbReference>
<feature type="transmembrane region" description="Helical" evidence="10">
    <location>
        <begin position="284"/>
        <end position="305"/>
    </location>
</feature>
<accession>A0AAJ1ICI6</accession>
<dbReference type="AlphaFoldDB" id="A0AAJ1ICI6"/>
<feature type="transmembrane region" description="Helical" evidence="10">
    <location>
        <begin position="426"/>
        <end position="443"/>
    </location>
</feature>
<dbReference type="InterPro" id="IPR051327">
    <property type="entry name" value="MATE_MepA_subfamily"/>
</dbReference>
<evidence type="ECO:0000256" key="4">
    <source>
        <dbReference type="ARBA" id="ARBA00022448"/>
    </source>
</evidence>
<feature type="transmembrane region" description="Helical" evidence="10">
    <location>
        <begin position="131"/>
        <end position="151"/>
    </location>
</feature>
<gene>
    <name evidence="11" type="ORF">PQJ61_08455</name>
</gene>
<keyword evidence="9" id="KW-0046">Antibiotic resistance</keyword>
<keyword evidence="5" id="KW-1003">Cell membrane</keyword>
<evidence type="ECO:0000256" key="6">
    <source>
        <dbReference type="ARBA" id="ARBA00022692"/>
    </source>
</evidence>
<evidence type="ECO:0000256" key="10">
    <source>
        <dbReference type="SAM" id="Phobius"/>
    </source>
</evidence>
<organism evidence="11 12">
    <name type="scientific">Candidatus Thalassospirochaeta sargassi</name>
    <dbReference type="NCBI Taxonomy" id="3119039"/>
    <lineage>
        <taxon>Bacteria</taxon>
        <taxon>Pseudomonadati</taxon>
        <taxon>Spirochaetota</taxon>
        <taxon>Spirochaetia</taxon>
        <taxon>Spirochaetales</taxon>
        <taxon>Spirochaetaceae</taxon>
        <taxon>Candidatus Thalassospirochaeta</taxon>
    </lineage>
</organism>
<dbReference type="PIRSF" id="PIRSF006603">
    <property type="entry name" value="DinF"/>
    <property type="match status" value="1"/>
</dbReference>
<evidence type="ECO:0000313" key="12">
    <source>
        <dbReference type="Proteomes" id="UP001221217"/>
    </source>
</evidence>
<evidence type="ECO:0000256" key="9">
    <source>
        <dbReference type="ARBA" id="ARBA00023251"/>
    </source>
</evidence>
<feature type="transmembrane region" description="Helical" evidence="10">
    <location>
        <begin position="50"/>
        <end position="74"/>
    </location>
</feature>
<dbReference type="InterPro" id="IPR048279">
    <property type="entry name" value="MdtK-like"/>
</dbReference>
<comment type="subcellular location">
    <subcellularLocation>
        <location evidence="1">Cell membrane</location>
        <topology evidence="1">Multi-pass membrane protein</topology>
    </subcellularLocation>
</comment>
<dbReference type="PANTHER" id="PTHR43823">
    <property type="entry name" value="SPORULATION PROTEIN YKVU"/>
    <property type="match status" value="1"/>
</dbReference>
<dbReference type="EMBL" id="JAQQAL010000017">
    <property type="protein sequence ID" value="MDC7226783.1"/>
    <property type="molecule type" value="Genomic_DNA"/>
</dbReference>
<sequence>MEHKREIMLREAPVNKAITSMAGPAIIGMMVSAIYNIVDTFFVGMLNDTASLGATTVLFPVFMLISAVGMTFGMGSASAISRKLGEKRREEASQVASTAFFTTMGIAVVFIILGNIFIHQLLSLFGATESILAKAEIYGSVIISGSIFQMLNMNMNNMLRAEGAAKVSGAALAIGAILNIILDPLYMFVFDLGLAGAAWATVTGQVVSTFFLASFFVRRKTIVHIDPRKFHPTVSTYAQIMKIGIPTFLRQALNSFAMAMLTNAAAPFGDSAIAAIGITLRVVMMPMMVLFGFSQGFQPLAGYAWGAKNISRVREAVKFSVKWTSIFAISAAVILFTGAGLIMTAFSKDPEVVARGTLSLRLNVVIMPFLGFQLIYSFLYQALGRGRPSMLLAVARQGFFFLPLVLIMPRIFGLTGVYSAQPVADVLTLALTALLAVGISGELKKLDTNKNDAVLKN</sequence>
<evidence type="ECO:0000256" key="8">
    <source>
        <dbReference type="ARBA" id="ARBA00023136"/>
    </source>
</evidence>
<name>A0AAJ1ICI6_9SPIO</name>
<dbReference type="GO" id="GO:0042910">
    <property type="term" value="F:xenobiotic transmembrane transporter activity"/>
    <property type="evidence" value="ECO:0007669"/>
    <property type="project" value="InterPro"/>
</dbReference>
<dbReference type="InterPro" id="IPR002528">
    <property type="entry name" value="MATE_fam"/>
</dbReference>
<evidence type="ECO:0000256" key="1">
    <source>
        <dbReference type="ARBA" id="ARBA00004651"/>
    </source>
</evidence>
<feature type="transmembrane region" description="Helical" evidence="10">
    <location>
        <begin position="399"/>
        <end position="420"/>
    </location>
</feature>
<keyword evidence="8 10" id="KW-0472">Membrane</keyword>
<keyword evidence="6 10" id="KW-0812">Transmembrane</keyword>
<dbReference type="Pfam" id="PF01554">
    <property type="entry name" value="MatE"/>
    <property type="match status" value="2"/>
</dbReference>
<feature type="transmembrane region" description="Helical" evidence="10">
    <location>
        <begin position="163"/>
        <end position="182"/>
    </location>
</feature>
<dbReference type="PANTHER" id="PTHR43823:SF3">
    <property type="entry name" value="MULTIDRUG EXPORT PROTEIN MEPA"/>
    <property type="match status" value="1"/>
</dbReference>
<evidence type="ECO:0000313" key="11">
    <source>
        <dbReference type="EMBL" id="MDC7226783.1"/>
    </source>
</evidence>
<evidence type="ECO:0000256" key="5">
    <source>
        <dbReference type="ARBA" id="ARBA00022475"/>
    </source>
</evidence>
<comment type="caution">
    <text evidence="11">The sequence shown here is derived from an EMBL/GenBank/DDBJ whole genome shotgun (WGS) entry which is preliminary data.</text>
</comment>
<keyword evidence="4" id="KW-0813">Transport</keyword>
<dbReference type="InterPro" id="IPR045070">
    <property type="entry name" value="MATE_MepA-like"/>
</dbReference>
<keyword evidence="7 10" id="KW-1133">Transmembrane helix</keyword>
<feature type="transmembrane region" description="Helical" evidence="10">
    <location>
        <begin position="358"/>
        <end position="379"/>
    </location>
</feature>
<proteinExistence type="inferred from homology"/>
<feature type="transmembrane region" description="Helical" evidence="10">
    <location>
        <begin position="326"/>
        <end position="346"/>
    </location>
</feature>
<reference evidence="11 12" key="1">
    <citation type="submission" date="2022-12" db="EMBL/GenBank/DDBJ databases">
        <title>Metagenome assembled genome from gulf of manar.</title>
        <authorList>
            <person name="Kohli P."/>
            <person name="Pk S."/>
            <person name="Venkata Ramana C."/>
            <person name="Sasikala C."/>
        </authorList>
    </citation>
    <scope>NUCLEOTIDE SEQUENCE [LARGE SCALE GENOMIC DNA]</scope>
    <source>
        <strain evidence="11">JB008</strain>
    </source>
</reference>
<feature type="transmembrane region" description="Helical" evidence="10">
    <location>
        <begin position="21"/>
        <end position="38"/>
    </location>
</feature>
<evidence type="ECO:0000256" key="2">
    <source>
        <dbReference type="ARBA" id="ARBA00008417"/>
    </source>
</evidence>
<dbReference type="GO" id="GO:0046677">
    <property type="term" value="P:response to antibiotic"/>
    <property type="evidence" value="ECO:0007669"/>
    <property type="project" value="UniProtKB-KW"/>
</dbReference>
<evidence type="ECO:0000256" key="3">
    <source>
        <dbReference type="ARBA" id="ARBA00022106"/>
    </source>
</evidence>
<evidence type="ECO:0000256" key="7">
    <source>
        <dbReference type="ARBA" id="ARBA00022989"/>
    </source>
</evidence>
<protein>
    <recommendedName>
        <fullName evidence="3">Multidrug export protein MepA</fullName>
    </recommendedName>
</protein>